<sequence>MLGETARTWLRRWDRQQERYSPDREERFQVVVDTVGWHLEQPQAPKPRLVDLGCGTGSLTARLAHAFPHADVVGVDADPLLLGLAEEAVTGTTARLLYRDLTTPVWADEVGPHASWDAAVSSTALHWLTPDELSALYRTLAERLRPGGILVDADNRAPTADPALLQLARQLRARRAHRTGRHGCEDWDNWWRTVLSAPELAPLAQARSRSPIADRTFTEPHDLTTAEQIRLLYEAGFTTATTVWQCGDDSVLVAVR</sequence>
<dbReference type="SUPFAM" id="SSF53335">
    <property type="entry name" value="S-adenosyl-L-methionine-dependent methyltransferases"/>
    <property type="match status" value="1"/>
</dbReference>
<evidence type="ECO:0000256" key="2">
    <source>
        <dbReference type="ARBA" id="ARBA00022679"/>
    </source>
</evidence>
<dbReference type="PANTHER" id="PTHR43861:SF1">
    <property type="entry name" value="TRANS-ACONITATE 2-METHYLTRANSFERASE"/>
    <property type="match status" value="1"/>
</dbReference>
<dbReference type="PANTHER" id="PTHR43861">
    <property type="entry name" value="TRANS-ACONITATE 2-METHYLTRANSFERASE-RELATED"/>
    <property type="match status" value="1"/>
</dbReference>
<accession>A0A345HQT1</accession>
<dbReference type="InterPro" id="IPR029063">
    <property type="entry name" value="SAM-dependent_MTases_sf"/>
</dbReference>
<name>A0A345HQT1_9ACTN</name>
<dbReference type="KEGG" id="spad:DVK44_16680"/>
<evidence type="ECO:0000313" key="5">
    <source>
        <dbReference type="Proteomes" id="UP000253868"/>
    </source>
</evidence>
<dbReference type="OrthoDB" id="3286690at2"/>
<dbReference type="GO" id="GO:0008168">
    <property type="term" value="F:methyltransferase activity"/>
    <property type="evidence" value="ECO:0007669"/>
    <property type="project" value="UniProtKB-KW"/>
</dbReference>
<protein>
    <submittedName>
        <fullName evidence="4">Class I SAM-dependent methyltransferase</fullName>
    </submittedName>
</protein>
<gene>
    <name evidence="4" type="ORF">DVK44_16680</name>
</gene>
<feature type="domain" description="Methyltransferase" evidence="3">
    <location>
        <begin position="50"/>
        <end position="148"/>
    </location>
</feature>
<dbReference type="Pfam" id="PF13649">
    <property type="entry name" value="Methyltransf_25"/>
    <property type="match status" value="1"/>
</dbReference>
<dbReference type="CDD" id="cd02440">
    <property type="entry name" value="AdoMet_MTases"/>
    <property type="match status" value="1"/>
</dbReference>
<organism evidence="4 5">
    <name type="scientific">Streptomyces paludis</name>
    <dbReference type="NCBI Taxonomy" id="2282738"/>
    <lineage>
        <taxon>Bacteria</taxon>
        <taxon>Bacillati</taxon>
        <taxon>Actinomycetota</taxon>
        <taxon>Actinomycetes</taxon>
        <taxon>Kitasatosporales</taxon>
        <taxon>Streptomycetaceae</taxon>
        <taxon>Streptomyces</taxon>
    </lineage>
</organism>
<dbReference type="Proteomes" id="UP000253868">
    <property type="component" value="Chromosome"/>
</dbReference>
<keyword evidence="1 4" id="KW-0489">Methyltransferase</keyword>
<dbReference type="GO" id="GO:0017000">
    <property type="term" value="P:antibiotic biosynthetic process"/>
    <property type="evidence" value="ECO:0007669"/>
    <property type="project" value="UniProtKB-ARBA"/>
</dbReference>
<reference evidence="5" key="1">
    <citation type="submission" date="2018-07" db="EMBL/GenBank/DDBJ databases">
        <authorList>
            <person name="Zhao J."/>
        </authorList>
    </citation>
    <scope>NUCLEOTIDE SEQUENCE [LARGE SCALE GENOMIC DNA]</scope>
    <source>
        <strain evidence="5">GSSD-12</strain>
    </source>
</reference>
<proteinExistence type="predicted"/>
<dbReference type="RefSeq" id="WP_114660388.1">
    <property type="nucleotide sequence ID" value="NZ_CP031194.1"/>
</dbReference>
<dbReference type="GO" id="GO:0032259">
    <property type="term" value="P:methylation"/>
    <property type="evidence" value="ECO:0007669"/>
    <property type="project" value="UniProtKB-KW"/>
</dbReference>
<keyword evidence="5" id="KW-1185">Reference proteome</keyword>
<evidence type="ECO:0000256" key="1">
    <source>
        <dbReference type="ARBA" id="ARBA00022603"/>
    </source>
</evidence>
<dbReference type="AlphaFoldDB" id="A0A345HQT1"/>
<keyword evidence="2 4" id="KW-0808">Transferase</keyword>
<dbReference type="InterPro" id="IPR041698">
    <property type="entry name" value="Methyltransf_25"/>
</dbReference>
<dbReference type="EMBL" id="CP031194">
    <property type="protein sequence ID" value="AXG79055.1"/>
    <property type="molecule type" value="Genomic_DNA"/>
</dbReference>
<dbReference type="Gene3D" id="3.40.50.150">
    <property type="entry name" value="Vaccinia Virus protein VP39"/>
    <property type="match status" value="1"/>
</dbReference>
<evidence type="ECO:0000259" key="3">
    <source>
        <dbReference type="Pfam" id="PF13649"/>
    </source>
</evidence>
<evidence type="ECO:0000313" key="4">
    <source>
        <dbReference type="EMBL" id="AXG79055.1"/>
    </source>
</evidence>